<dbReference type="SUPFAM" id="SSF47473">
    <property type="entry name" value="EF-hand"/>
    <property type="match status" value="1"/>
</dbReference>
<dbReference type="InterPro" id="IPR018247">
    <property type="entry name" value="EF_Hand_1_Ca_BS"/>
</dbReference>
<dbReference type="AlphaFoldDB" id="A0AA36IMU9"/>
<dbReference type="Proteomes" id="UP001178507">
    <property type="component" value="Unassembled WGS sequence"/>
</dbReference>
<accession>A0AA36IMU9</accession>
<comment type="caution">
    <text evidence="3">The sequence shown here is derived from an EMBL/GenBank/DDBJ whole genome shotgun (WGS) entry which is preliminary data.</text>
</comment>
<evidence type="ECO:0000313" key="4">
    <source>
        <dbReference type="Proteomes" id="UP001178507"/>
    </source>
</evidence>
<feature type="non-terminal residue" evidence="3">
    <location>
        <position position="173"/>
    </location>
</feature>
<proteinExistence type="predicted"/>
<sequence>MAELKALVDEINAALKSGSKEVNDFAVQDARTLFEAIDVDEAGALRSKEIIDDLKQLDLSAAELVPKLVSSIEPNADGLIEMAAFVAALDPKKYSASAAAASSASPSLAKHPRKEEMRAVVVAINSKLKQGVKLSGVKVSNAKSFFNAMDVDKTKSLTSAEISKGLQRLGCPV</sequence>
<dbReference type="PROSITE" id="PS50222">
    <property type="entry name" value="EF_HAND_2"/>
    <property type="match status" value="1"/>
</dbReference>
<protein>
    <recommendedName>
        <fullName evidence="2">EF-hand domain-containing protein</fullName>
    </recommendedName>
</protein>
<name>A0AA36IMU9_9DINO</name>
<dbReference type="InterPro" id="IPR011992">
    <property type="entry name" value="EF-hand-dom_pair"/>
</dbReference>
<organism evidence="3 4">
    <name type="scientific">Effrenium voratum</name>
    <dbReference type="NCBI Taxonomy" id="2562239"/>
    <lineage>
        <taxon>Eukaryota</taxon>
        <taxon>Sar</taxon>
        <taxon>Alveolata</taxon>
        <taxon>Dinophyceae</taxon>
        <taxon>Suessiales</taxon>
        <taxon>Symbiodiniaceae</taxon>
        <taxon>Effrenium</taxon>
    </lineage>
</organism>
<gene>
    <name evidence="3" type="ORF">EVOR1521_LOCUS15729</name>
</gene>
<evidence type="ECO:0000259" key="2">
    <source>
        <dbReference type="PROSITE" id="PS50222"/>
    </source>
</evidence>
<dbReference type="Gene3D" id="1.10.238.10">
    <property type="entry name" value="EF-hand"/>
    <property type="match status" value="1"/>
</dbReference>
<feature type="domain" description="EF-hand" evidence="2">
    <location>
        <begin position="137"/>
        <end position="172"/>
    </location>
</feature>
<keyword evidence="4" id="KW-1185">Reference proteome</keyword>
<dbReference type="PROSITE" id="PS00018">
    <property type="entry name" value="EF_HAND_1"/>
    <property type="match status" value="1"/>
</dbReference>
<keyword evidence="1" id="KW-0106">Calcium</keyword>
<evidence type="ECO:0000256" key="1">
    <source>
        <dbReference type="ARBA" id="ARBA00022837"/>
    </source>
</evidence>
<dbReference type="EMBL" id="CAUJNA010002035">
    <property type="protein sequence ID" value="CAJ1390251.1"/>
    <property type="molecule type" value="Genomic_DNA"/>
</dbReference>
<reference evidence="3" key="1">
    <citation type="submission" date="2023-08" db="EMBL/GenBank/DDBJ databases">
        <authorList>
            <person name="Chen Y."/>
            <person name="Shah S."/>
            <person name="Dougan E. K."/>
            <person name="Thang M."/>
            <person name="Chan C."/>
        </authorList>
    </citation>
    <scope>NUCLEOTIDE SEQUENCE</scope>
</reference>
<dbReference type="GO" id="GO:0005509">
    <property type="term" value="F:calcium ion binding"/>
    <property type="evidence" value="ECO:0007669"/>
    <property type="project" value="InterPro"/>
</dbReference>
<evidence type="ECO:0000313" key="3">
    <source>
        <dbReference type="EMBL" id="CAJ1390251.1"/>
    </source>
</evidence>
<dbReference type="InterPro" id="IPR002048">
    <property type="entry name" value="EF_hand_dom"/>
</dbReference>